<comment type="subcellular location">
    <subcellularLocation>
        <location evidence="1">Nucleus inner membrane</location>
        <topology evidence="1">Multi-pass membrane protein</topology>
        <orientation evidence="1">Nucleoplasmic side</orientation>
    </subcellularLocation>
</comment>
<dbReference type="InterPro" id="IPR019358">
    <property type="entry name" value="NEMP_fam"/>
</dbReference>
<accession>A0A834M0C7</accession>
<evidence type="ECO:0000256" key="4">
    <source>
        <dbReference type="ARBA" id="ARBA00022729"/>
    </source>
</evidence>
<dbReference type="EMBL" id="JAACXV010014571">
    <property type="protein sequence ID" value="KAF7266053.1"/>
    <property type="molecule type" value="Genomic_DNA"/>
</dbReference>
<dbReference type="GO" id="GO:0005637">
    <property type="term" value="C:nuclear inner membrane"/>
    <property type="evidence" value="ECO:0007669"/>
    <property type="project" value="UniProtKB-SubCell"/>
</dbReference>
<name>A0A834M0C7_RHYFE</name>
<feature type="region of interest" description="Disordered" evidence="8">
    <location>
        <begin position="386"/>
        <end position="408"/>
    </location>
</feature>
<comment type="similarity">
    <text evidence="2">Belongs to the NEMP family.</text>
</comment>
<evidence type="ECO:0000256" key="2">
    <source>
        <dbReference type="ARBA" id="ARBA00005748"/>
    </source>
</evidence>
<dbReference type="Pfam" id="PF10225">
    <property type="entry name" value="NEMP"/>
    <property type="match status" value="1"/>
</dbReference>
<evidence type="ECO:0000313" key="10">
    <source>
        <dbReference type="EMBL" id="KAF7266053.1"/>
    </source>
</evidence>
<evidence type="ECO:0000256" key="8">
    <source>
        <dbReference type="SAM" id="MobiDB-lite"/>
    </source>
</evidence>
<reference evidence="10" key="1">
    <citation type="submission" date="2020-08" db="EMBL/GenBank/DDBJ databases">
        <title>Genome sequencing and assembly of the red palm weevil Rhynchophorus ferrugineus.</title>
        <authorList>
            <person name="Dias G.B."/>
            <person name="Bergman C.M."/>
            <person name="Manee M."/>
        </authorList>
    </citation>
    <scope>NUCLEOTIDE SEQUENCE</scope>
    <source>
        <strain evidence="10">AA-2017</strain>
        <tissue evidence="10">Whole larva</tissue>
    </source>
</reference>
<evidence type="ECO:0000256" key="6">
    <source>
        <dbReference type="ARBA" id="ARBA00023136"/>
    </source>
</evidence>
<feature type="transmembrane region" description="Helical" evidence="9">
    <location>
        <begin position="169"/>
        <end position="191"/>
    </location>
</feature>
<keyword evidence="3 9" id="KW-0812">Transmembrane</keyword>
<keyword evidence="4" id="KW-0732">Signal</keyword>
<protein>
    <recommendedName>
        <fullName evidence="12">Nuclear envelope integral membrane protein 1</fullName>
    </recommendedName>
</protein>
<evidence type="ECO:0000256" key="9">
    <source>
        <dbReference type="SAM" id="Phobius"/>
    </source>
</evidence>
<keyword evidence="11" id="KW-1185">Reference proteome</keyword>
<keyword evidence="5 9" id="KW-1133">Transmembrane helix</keyword>
<feature type="transmembrane region" description="Helical" evidence="9">
    <location>
        <begin position="198"/>
        <end position="219"/>
    </location>
</feature>
<dbReference type="Proteomes" id="UP000625711">
    <property type="component" value="Unassembled WGS sequence"/>
</dbReference>
<keyword evidence="6 9" id="KW-0472">Membrane</keyword>
<evidence type="ECO:0000256" key="7">
    <source>
        <dbReference type="ARBA" id="ARBA00023242"/>
    </source>
</evidence>
<gene>
    <name evidence="10" type="ORF">GWI33_020572</name>
</gene>
<evidence type="ECO:0000256" key="1">
    <source>
        <dbReference type="ARBA" id="ARBA00004575"/>
    </source>
</evidence>
<feature type="transmembrane region" description="Helical" evidence="9">
    <location>
        <begin position="6"/>
        <end position="27"/>
    </location>
</feature>
<dbReference type="AlphaFoldDB" id="A0A834M0C7"/>
<feature type="compositionally biased region" description="Acidic residues" evidence="8">
    <location>
        <begin position="392"/>
        <end position="408"/>
    </location>
</feature>
<dbReference type="PANTHER" id="PTHR13598:SF1">
    <property type="entry name" value="AT07567P-RELATED"/>
    <property type="match status" value="1"/>
</dbReference>
<evidence type="ECO:0000313" key="11">
    <source>
        <dbReference type="Proteomes" id="UP000625711"/>
    </source>
</evidence>
<evidence type="ECO:0000256" key="5">
    <source>
        <dbReference type="ARBA" id="ARBA00022989"/>
    </source>
</evidence>
<keyword evidence="7" id="KW-0539">Nucleus</keyword>
<evidence type="ECO:0000256" key="3">
    <source>
        <dbReference type="ARBA" id="ARBA00022692"/>
    </source>
</evidence>
<comment type="caution">
    <text evidence="10">The sequence shown here is derived from an EMBL/GenBank/DDBJ whole genome shotgun (WGS) entry which is preliminary data.</text>
</comment>
<proteinExistence type="inferred from homology"/>
<feature type="transmembrane region" description="Helical" evidence="9">
    <location>
        <begin position="231"/>
        <end position="250"/>
    </location>
</feature>
<dbReference type="OrthoDB" id="509138at2759"/>
<dbReference type="PANTHER" id="PTHR13598">
    <property type="entry name" value="AT07567P-RELATED"/>
    <property type="match status" value="1"/>
</dbReference>
<evidence type="ECO:0008006" key="12">
    <source>
        <dbReference type="Google" id="ProtNLM"/>
    </source>
</evidence>
<organism evidence="10 11">
    <name type="scientific">Rhynchophorus ferrugineus</name>
    <name type="common">Red palm weevil</name>
    <name type="synonym">Curculio ferrugineus</name>
    <dbReference type="NCBI Taxonomy" id="354439"/>
    <lineage>
        <taxon>Eukaryota</taxon>
        <taxon>Metazoa</taxon>
        <taxon>Ecdysozoa</taxon>
        <taxon>Arthropoda</taxon>
        <taxon>Hexapoda</taxon>
        <taxon>Insecta</taxon>
        <taxon>Pterygota</taxon>
        <taxon>Neoptera</taxon>
        <taxon>Endopterygota</taxon>
        <taxon>Coleoptera</taxon>
        <taxon>Polyphaga</taxon>
        <taxon>Cucujiformia</taxon>
        <taxon>Curculionidae</taxon>
        <taxon>Dryophthorinae</taxon>
        <taxon>Rhynchophorus</taxon>
    </lineage>
</organism>
<sequence length="408" mass="47841">MNLIIQSILIYLLFILLSDVVSSYQVLGNKVHYLERNEVFYFKPHYREKDLQIYCYKGKPKYIIHLWQSIILQIQHPNDNYYQFDGPTPEHVHQEYVDKRYSWTGGLFSSKSKNINLNPFNSSCIGIESNEEYSVQLKVISIDLWKILKLVTGILFFISAPTLSKNTVFHYICGISFGICASFLILIYFISKLFPRKTLMYGVIGAGWTIVIYFLQVFLDNIKTILSLYRNYVIWYIFVTGIISFIFCYRWGPVENHRTINLIKWNLQLLGLILLYFSSNFQEAAMGQIVLLIFLTHLPKKWVMAPKMYWKRKFPPKPELISNDEYYQQGVRETAKALGELREYCSSPQCNQWKTALKLKDVKRFASFMEGNSHLSDEEILEYETSIRGEVTDDSEEEDAELSEDNSD</sequence>